<accession>A0A0F9TF39</accession>
<dbReference type="EMBL" id="LAZR01000343">
    <property type="protein sequence ID" value="KKN73457.1"/>
    <property type="molecule type" value="Genomic_DNA"/>
</dbReference>
<comment type="caution">
    <text evidence="2">The sequence shown here is derived from an EMBL/GenBank/DDBJ whole genome shotgun (WGS) entry which is preliminary data.</text>
</comment>
<dbReference type="AlphaFoldDB" id="A0A0F9TF39"/>
<organism evidence="2">
    <name type="scientific">marine sediment metagenome</name>
    <dbReference type="NCBI Taxonomy" id="412755"/>
    <lineage>
        <taxon>unclassified sequences</taxon>
        <taxon>metagenomes</taxon>
        <taxon>ecological metagenomes</taxon>
    </lineage>
</organism>
<name>A0A0F9TF39_9ZZZZ</name>
<keyword evidence="1" id="KW-0472">Membrane</keyword>
<protein>
    <submittedName>
        <fullName evidence="2">Uncharacterized protein</fullName>
    </submittedName>
</protein>
<feature type="transmembrane region" description="Helical" evidence="1">
    <location>
        <begin position="6"/>
        <end position="26"/>
    </location>
</feature>
<keyword evidence="1" id="KW-1133">Transmembrane helix</keyword>
<proteinExistence type="predicted"/>
<gene>
    <name evidence="2" type="ORF">LCGC14_0400320</name>
</gene>
<sequence length="117" mass="13379">MKKQLLIIVVCGGGLVLLFGLLMGWWRIGGISSKPPSFHSKATDILLSVGVTDTEECLRWAFGDDVATKEVHDLDDYWREKHSDLFMVEGSDDLWESVRKIGKAYLLYFKEKRDENN</sequence>
<keyword evidence="1" id="KW-0812">Transmembrane</keyword>
<evidence type="ECO:0000256" key="1">
    <source>
        <dbReference type="SAM" id="Phobius"/>
    </source>
</evidence>
<evidence type="ECO:0000313" key="2">
    <source>
        <dbReference type="EMBL" id="KKN73457.1"/>
    </source>
</evidence>
<reference evidence="2" key="1">
    <citation type="journal article" date="2015" name="Nature">
        <title>Complex archaea that bridge the gap between prokaryotes and eukaryotes.</title>
        <authorList>
            <person name="Spang A."/>
            <person name="Saw J.H."/>
            <person name="Jorgensen S.L."/>
            <person name="Zaremba-Niedzwiedzka K."/>
            <person name="Martijn J."/>
            <person name="Lind A.E."/>
            <person name="van Eijk R."/>
            <person name="Schleper C."/>
            <person name="Guy L."/>
            <person name="Ettema T.J."/>
        </authorList>
    </citation>
    <scope>NUCLEOTIDE SEQUENCE</scope>
</reference>